<evidence type="ECO:0000256" key="1">
    <source>
        <dbReference type="SAM" id="MobiDB-lite"/>
    </source>
</evidence>
<evidence type="ECO:0000313" key="3">
    <source>
        <dbReference type="Proteomes" id="UP000317199"/>
    </source>
</evidence>
<organism evidence="2 3">
    <name type="scientific">Marilutibacter alkalisoli</name>
    <dbReference type="NCBI Taxonomy" id="2591633"/>
    <lineage>
        <taxon>Bacteria</taxon>
        <taxon>Pseudomonadati</taxon>
        <taxon>Pseudomonadota</taxon>
        <taxon>Gammaproteobacteria</taxon>
        <taxon>Lysobacterales</taxon>
        <taxon>Lysobacteraceae</taxon>
        <taxon>Marilutibacter</taxon>
    </lineage>
</organism>
<dbReference type="Proteomes" id="UP000317199">
    <property type="component" value="Chromosome"/>
</dbReference>
<dbReference type="AlphaFoldDB" id="A0A514BRM4"/>
<gene>
    <name evidence="2" type="ORF">FKV23_07925</name>
</gene>
<protein>
    <submittedName>
        <fullName evidence="2">Uncharacterized protein</fullName>
    </submittedName>
</protein>
<proteinExistence type="predicted"/>
<keyword evidence="3" id="KW-1185">Reference proteome</keyword>
<feature type="region of interest" description="Disordered" evidence="1">
    <location>
        <begin position="1"/>
        <end position="30"/>
    </location>
</feature>
<dbReference type="KEGG" id="lyj:FKV23_07925"/>
<evidence type="ECO:0000313" key="2">
    <source>
        <dbReference type="EMBL" id="QDH70033.1"/>
    </source>
</evidence>
<feature type="compositionally biased region" description="Basic and acidic residues" evidence="1">
    <location>
        <begin position="50"/>
        <end position="67"/>
    </location>
</feature>
<dbReference type="EMBL" id="CP041242">
    <property type="protein sequence ID" value="QDH70033.1"/>
    <property type="molecule type" value="Genomic_DNA"/>
</dbReference>
<sequence length="92" mass="10010">MPVVEAEATQVDPASIGQVEAASAQPQELTRAEREAALNEIRRKSAAAAEAERAQREAFERERERKAPAGAKCIEGVLYGKQGNEWQELGTC</sequence>
<feature type="region of interest" description="Disordered" evidence="1">
    <location>
        <begin position="47"/>
        <end position="67"/>
    </location>
</feature>
<reference evidence="2 3" key="1">
    <citation type="submission" date="2019-06" db="EMBL/GenBank/DDBJ databases">
        <title>Lysobacter alkalisoli sp. nov. isolated from saline-alkali soil.</title>
        <authorList>
            <person name="Sun J.-Q."/>
            <person name="Xu L."/>
        </authorList>
    </citation>
    <scope>NUCLEOTIDE SEQUENCE [LARGE SCALE GENOMIC DNA]</scope>
    <source>
        <strain evidence="2 3">SJ-36</strain>
    </source>
</reference>
<accession>A0A514BRM4</accession>
<name>A0A514BRM4_9GAMM</name>
<dbReference type="RefSeq" id="WP_141623370.1">
    <property type="nucleotide sequence ID" value="NZ_CP041242.1"/>
</dbReference>